<dbReference type="EC" id="3.1.3.11" evidence="4"/>
<keyword evidence="1 4" id="KW-0378">Hydrolase</keyword>
<reference evidence="5 6" key="1">
    <citation type="submission" date="2020-08" db="EMBL/GenBank/DDBJ databases">
        <title>Genomic Encyclopedia of Type Strains, Phase IV (KMG-IV): sequencing the most valuable type-strain genomes for metagenomic binning, comparative biology and taxonomic classification.</title>
        <authorList>
            <person name="Goeker M."/>
        </authorList>
    </citation>
    <scope>NUCLEOTIDE SEQUENCE [LARGE SCALE GENOMIC DNA]</scope>
    <source>
        <strain evidence="5 6">DSM 14925</strain>
    </source>
</reference>
<dbReference type="EMBL" id="JACHHV010000003">
    <property type="protein sequence ID" value="MBB5887402.1"/>
    <property type="molecule type" value="Genomic_DNA"/>
</dbReference>
<sequence>MEEKYYKLLKQNFVSKEAVLTEIINLSAICELPKATEHFMSDVHGEYDAFNHVLRNGSGSIKEKIRDCFPNFTVEDISELATLIYYPQEKLEAQKILFLDNAFNQYCQKKLIELLKVAKFASQKYTRSKVRKALSENFRYILEELLNEVDATAEKKSYFSSIIQKLQQLGELSNLIVSLADTIRRLTVDHLHIVGDIYDRGPHPDKIIDRLIDMPSVDIQWGNHDVVWMAIIAGSPLAMMNVVRICSRYANLDILEERYGINMRAFIDYAERYYKPSSAFVPQLTEGIRISNEESELLNKLQQAAAILQFKLESQLIARRPEFLLGHRDVLNFIDFGNQKITLNHRVYDLISFQAPTIDPKDPARLTEEEERMLKHLLENFKSSHKLLKHVHFLLENGSMYLRYNGNLLIHGCIPLHENGDFKSFRIGDKAYAGRELLDFFDFNVRKSLSNPKQTNDFSTDLLWYLWVGECSSLFGKEAMTTFERYYIGDKSTHIEKKNPYYELRENQEIIKMILRNFNMDENGHLINGHTPIKEKNGENPIKANGKLIVIDGGFSKPYQKETGIAGYTLLYNSYGMQLVAHQPFTTVEAAVNKGTDIISANRLVEQVEEPVRVKDTNIGQSLMKNIADLEYLFEKYDLI</sequence>
<organism evidence="5 6">
    <name type="scientific">Lactovum miscens</name>
    <dbReference type="NCBI Taxonomy" id="190387"/>
    <lineage>
        <taxon>Bacteria</taxon>
        <taxon>Bacillati</taxon>
        <taxon>Bacillota</taxon>
        <taxon>Bacilli</taxon>
        <taxon>Lactobacillales</taxon>
        <taxon>Streptococcaceae</taxon>
        <taxon>Lactovum</taxon>
    </lineage>
</organism>
<keyword evidence="2 4" id="KW-0464">Manganese</keyword>
<comment type="pathway">
    <text evidence="4">Carbohydrate biosynthesis; gluconeogenesis.</text>
</comment>
<dbReference type="SUPFAM" id="SSF56300">
    <property type="entry name" value="Metallo-dependent phosphatases"/>
    <property type="match status" value="1"/>
</dbReference>
<comment type="catalytic activity">
    <reaction evidence="4">
        <text>beta-D-fructose 1,6-bisphosphate + H2O = beta-D-fructose 6-phosphate + phosphate</text>
        <dbReference type="Rhea" id="RHEA:11064"/>
        <dbReference type="ChEBI" id="CHEBI:15377"/>
        <dbReference type="ChEBI" id="CHEBI:32966"/>
        <dbReference type="ChEBI" id="CHEBI:43474"/>
        <dbReference type="ChEBI" id="CHEBI:57634"/>
        <dbReference type="EC" id="3.1.3.11"/>
    </reaction>
</comment>
<proteinExistence type="inferred from homology"/>
<dbReference type="Proteomes" id="UP000562464">
    <property type="component" value="Unassembled WGS sequence"/>
</dbReference>
<evidence type="ECO:0000313" key="5">
    <source>
        <dbReference type="EMBL" id="MBB5887402.1"/>
    </source>
</evidence>
<evidence type="ECO:0000256" key="2">
    <source>
        <dbReference type="ARBA" id="ARBA00023211"/>
    </source>
</evidence>
<comment type="caution">
    <text evidence="5">The sequence shown here is derived from an EMBL/GenBank/DDBJ whole genome shotgun (WGS) entry which is preliminary data.</text>
</comment>
<evidence type="ECO:0000256" key="1">
    <source>
        <dbReference type="ARBA" id="ARBA00022801"/>
    </source>
</evidence>
<dbReference type="InterPro" id="IPR009164">
    <property type="entry name" value="FBPtase_class3"/>
</dbReference>
<dbReference type="RefSeq" id="WP_183538557.1">
    <property type="nucleotide sequence ID" value="NZ_DASWOY010000021.1"/>
</dbReference>
<keyword evidence="6" id="KW-1185">Reference proteome</keyword>
<dbReference type="GO" id="GO:0042132">
    <property type="term" value="F:fructose 1,6-bisphosphate 1-phosphatase activity"/>
    <property type="evidence" value="ECO:0007669"/>
    <property type="project" value="UniProtKB-UniRule"/>
</dbReference>
<dbReference type="InterPro" id="IPR029052">
    <property type="entry name" value="Metallo-depent_PP-like"/>
</dbReference>
<dbReference type="HAMAP" id="MF_01854">
    <property type="entry name" value="FBPase_class3"/>
    <property type="match status" value="1"/>
</dbReference>
<dbReference type="AlphaFoldDB" id="A0A841C731"/>
<evidence type="ECO:0000313" key="6">
    <source>
        <dbReference type="Proteomes" id="UP000562464"/>
    </source>
</evidence>
<dbReference type="Pfam" id="PF06874">
    <property type="entry name" value="FBPase_2"/>
    <property type="match status" value="1"/>
</dbReference>
<dbReference type="UniPathway" id="UPA00138"/>
<name>A0A841C731_9LACT</name>
<keyword evidence="3 4" id="KW-0119">Carbohydrate metabolism</keyword>
<comment type="cofactor">
    <cofactor evidence="4">
        <name>Mn(2+)</name>
        <dbReference type="ChEBI" id="CHEBI:29035"/>
    </cofactor>
</comment>
<dbReference type="GO" id="GO:0006094">
    <property type="term" value="P:gluconeogenesis"/>
    <property type="evidence" value="ECO:0007669"/>
    <property type="project" value="UniProtKB-UniRule"/>
</dbReference>
<protein>
    <recommendedName>
        <fullName evidence="4">Fructose-1,6-bisphosphatase class 3</fullName>
        <shortName evidence="4">FBPase class 3</shortName>
        <ecNumber evidence="4">3.1.3.11</ecNumber>
    </recommendedName>
    <alternativeName>
        <fullName evidence="4">D-fructose-1,6-bisphosphate 1-phosphohydrolase class 3</fullName>
    </alternativeName>
</protein>
<dbReference type="PIRSF" id="PIRSF000906">
    <property type="entry name" value="FBPtase_Bacill"/>
    <property type="match status" value="1"/>
</dbReference>
<comment type="similarity">
    <text evidence="4">Belongs to the FBPase class 3 family.</text>
</comment>
<gene>
    <name evidence="4" type="primary">fbp</name>
    <name evidence="5" type="ORF">HNQ37_000272</name>
</gene>
<evidence type="ECO:0000256" key="3">
    <source>
        <dbReference type="ARBA" id="ARBA00023277"/>
    </source>
</evidence>
<evidence type="ECO:0000256" key="4">
    <source>
        <dbReference type="HAMAP-Rule" id="MF_01854"/>
    </source>
</evidence>
<dbReference type="Gene3D" id="3.60.21.10">
    <property type="match status" value="1"/>
</dbReference>
<accession>A0A841C731</accession>